<keyword evidence="1" id="KW-1133">Transmembrane helix</keyword>
<protein>
    <submittedName>
        <fullName evidence="2">Peptidyl-prolyl cis-trans isomerase</fullName>
    </submittedName>
</protein>
<dbReference type="GO" id="GO:0016853">
    <property type="term" value="F:isomerase activity"/>
    <property type="evidence" value="ECO:0007669"/>
    <property type="project" value="UniProtKB-KW"/>
</dbReference>
<accession>A0A6I1GL36</accession>
<reference evidence="2 3" key="1">
    <citation type="submission" date="2019-09" db="EMBL/GenBank/DDBJ databases">
        <title>Characterization of the phylogenetic diversity of two novel species belonging to the genus Bifidobacterium: Bifidobacterium cebidarum sp. nov. and Bifidobacterium leontopitheci sp. nov.</title>
        <authorList>
            <person name="Lugli G.A."/>
            <person name="Duranti S."/>
            <person name="Milani C."/>
            <person name="Turroni F."/>
            <person name="Ventura M."/>
        </authorList>
    </citation>
    <scope>NUCLEOTIDE SEQUENCE [LARGE SCALE GENOMIC DNA]</scope>
    <source>
        <strain evidence="2 3">LMG 31471</strain>
    </source>
</reference>
<evidence type="ECO:0000313" key="3">
    <source>
        <dbReference type="Proteomes" id="UP000441772"/>
    </source>
</evidence>
<sequence>MFMRTKLLASQRVATRCDGLGSRLPGARIIMAGMTQSQQHRGLRPLAIVVAAVAVVTIVVAVALVMTQRNAASKPTTTQTTAFPTVKFGTTVVTEAEFRQALKTQRTAAVSHFKQQYDVDLNDEDADWTKTYGSGDERTTPVAWLVRQTVETLRTRHAAYLVGESIGDVPNDSYDAIVARMNAANKANARKRSDGKIVYGRSTYDIDVYLDYELTALKNSYIDNSENPGMTLTDADVQAYYDAHDWTVEGVDGKAPLADVKANVKVQLREERYREIVAKKAATIDVSGLPWKRLTAYTRAWLG</sequence>
<keyword evidence="2" id="KW-0413">Isomerase</keyword>
<comment type="caution">
    <text evidence="2">The sequence shown here is derived from an EMBL/GenBank/DDBJ whole genome shotgun (WGS) entry which is preliminary data.</text>
</comment>
<feature type="transmembrane region" description="Helical" evidence="1">
    <location>
        <begin position="46"/>
        <end position="66"/>
    </location>
</feature>
<keyword evidence="1" id="KW-0472">Membrane</keyword>
<keyword evidence="1" id="KW-0812">Transmembrane</keyword>
<dbReference type="EMBL" id="WBVT01000065">
    <property type="protein sequence ID" value="KAB7788698.1"/>
    <property type="molecule type" value="Genomic_DNA"/>
</dbReference>
<gene>
    <name evidence="2" type="ORF">F7D09_2102</name>
</gene>
<dbReference type="Proteomes" id="UP000441772">
    <property type="component" value="Unassembled WGS sequence"/>
</dbReference>
<organism evidence="2 3">
    <name type="scientific">Bifidobacterium leontopitheci</name>
    <dbReference type="NCBI Taxonomy" id="2650774"/>
    <lineage>
        <taxon>Bacteria</taxon>
        <taxon>Bacillati</taxon>
        <taxon>Actinomycetota</taxon>
        <taxon>Actinomycetes</taxon>
        <taxon>Bifidobacteriales</taxon>
        <taxon>Bifidobacteriaceae</taxon>
        <taxon>Bifidobacterium</taxon>
    </lineage>
</organism>
<evidence type="ECO:0000256" key="1">
    <source>
        <dbReference type="SAM" id="Phobius"/>
    </source>
</evidence>
<evidence type="ECO:0000313" key="2">
    <source>
        <dbReference type="EMBL" id="KAB7788698.1"/>
    </source>
</evidence>
<dbReference type="AlphaFoldDB" id="A0A6I1GL36"/>
<name>A0A6I1GL36_9BIFI</name>
<keyword evidence="3" id="KW-1185">Reference proteome</keyword>
<proteinExistence type="predicted"/>